<dbReference type="EMBL" id="JAUFQU010000001">
    <property type="protein sequence ID" value="MDN3707881.1"/>
    <property type="molecule type" value="Genomic_DNA"/>
</dbReference>
<proteinExistence type="predicted"/>
<dbReference type="InterPro" id="IPR023346">
    <property type="entry name" value="Lysozyme-like_dom_sf"/>
</dbReference>
<protein>
    <submittedName>
        <fullName evidence="2">Peptidoglycan-binding protein LysM</fullName>
    </submittedName>
</protein>
<sequence length="217" mass="24200">MIKKCSYLIGLTVLVLITASAFKSYETELMFNEHYKVSENLAYHVATADEHEQQTEMVLDEVVLPMTGKSFIGFKEALAVRESAGNYKAINDYGYLGKFQFGKETLKIMGIKNTKEFLANPELQEKAFVLLLQKNKWILRKEIKKYEGKVIGGVLITESGLLAAAHLGGAGAVQKFLKTKGSESFSDGFGTNIKTYLKKFAGYDMSFVTPEKNPKVI</sequence>
<organism evidence="2 3">
    <name type="scientific">Paenimyroides ceti</name>
    <dbReference type="NCBI Taxonomy" id="395087"/>
    <lineage>
        <taxon>Bacteria</taxon>
        <taxon>Pseudomonadati</taxon>
        <taxon>Bacteroidota</taxon>
        <taxon>Flavobacteriia</taxon>
        <taxon>Flavobacteriales</taxon>
        <taxon>Flavobacteriaceae</taxon>
        <taxon>Paenimyroides</taxon>
    </lineage>
</organism>
<keyword evidence="3" id="KW-1185">Reference proteome</keyword>
<reference evidence="2" key="3">
    <citation type="submission" date="2023-06" db="EMBL/GenBank/DDBJ databases">
        <authorList>
            <person name="Lucena T."/>
            <person name="Sun Q."/>
        </authorList>
    </citation>
    <scope>NUCLEOTIDE SEQUENCE</scope>
    <source>
        <strain evidence="2">CECT 7184</strain>
    </source>
</reference>
<comment type="caution">
    <text evidence="2">The sequence shown here is derived from an EMBL/GenBank/DDBJ whole genome shotgun (WGS) entry which is preliminary data.</text>
</comment>
<evidence type="ECO:0000313" key="1">
    <source>
        <dbReference type="EMBL" id="MDN3707881.1"/>
    </source>
</evidence>
<evidence type="ECO:0000313" key="3">
    <source>
        <dbReference type="Proteomes" id="UP001242368"/>
    </source>
</evidence>
<dbReference type="RefSeq" id="WP_290363832.1">
    <property type="nucleotide sequence ID" value="NZ_JAUFQU010000001.1"/>
</dbReference>
<evidence type="ECO:0000313" key="2">
    <source>
        <dbReference type="EMBL" id="MDN3709214.1"/>
    </source>
</evidence>
<accession>A0ABT8CYC1</accession>
<dbReference type="EMBL" id="JAUFQU010000023">
    <property type="protein sequence ID" value="MDN3709214.1"/>
    <property type="molecule type" value="Genomic_DNA"/>
</dbReference>
<dbReference type="Proteomes" id="UP001242368">
    <property type="component" value="Unassembled WGS sequence"/>
</dbReference>
<dbReference type="SUPFAM" id="SSF53955">
    <property type="entry name" value="Lysozyme-like"/>
    <property type="match status" value="1"/>
</dbReference>
<gene>
    <name evidence="1" type="ORF">QW060_12260</name>
    <name evidence="2" type="ORF">QW060_19475</name>
</gene>
<dbReference type="Gene3D" id="1.10.530.10">
    <property type="match status" value="1"/>
</dbReference>
<reference evidence="2" key="1">
    <citation type="journal article" date="2014" name="Int. J. Syst. Evol. Microbiol.">
        <title>Complete genome of a new Firmicutes species belonging to the dominant human colonic microbiota ('Ruminococcus bicirculans') reveals two chromosomes and a selective capacity to utilize plant glucans.</title>
        <authorList>
            <consortium name="NISC Comparative Sequencing Program"/>
            <person name="Wegmann U."/>
            <person name="Louis P."/>
            <person name="Goesmann A."/>
            <person name="Henrissat B."/>
            <person name="Duncan S.H."/>
            <person name="Flint H.J."/>
        </authorList>
    </citation>
    <scope>NUCLEOTIDE SEQUENCE</scope>
    <source>
        <strain evidence="2">CECT 7184</strain>
    </source>
</reference>
<name>A0ABT8CYC1_9FLAO</name>
<reference evidence="3" key="2">
    <citation type="journal article" date="2019" name="Int. J. Syst. Evol. Microbiol.">
        <title>The Global Catalogue of Microorganisms (GCM) 10K type strain sequencing project: providing services to taxonomists for standard genome sequencing and annotation.</title>
        <authorList>
            <consortium name="The Broad Institute Genomics Platform"/>
            <consortium name="The Broad Institute Genome Sequencing Center for Infectious Disease"/>
            <person name="Wu L."/>
            <person name="Ma J."/>
        </authorList>
    </citation>
    <scope>NUCLEOTIDE SEQUENCE [LARGE SCALE GENOMIC DNA]</scope>
    <source>
        <strain evidence="3">CECT 7184</strain>
    </source>
</reference>